<dbReference type="EMBL" id="JAGMUU010000023">
    <property type="protein sequence ID" value="KAH7126513.1"/>
    <property type="molecule type" value="Genomic_DNA"/>
</dbReference>
<feature type="transmembrane region" description="Helical" evidence="6">
    <location>
        <begin position="407"/>
        <end position="427"/>
    </location>
</feature>
<evidence type="ECO:0000256" key="2">
    <source>
        <dbReference type="ARBA" id="ARBA00010992"/>
    </source>
</evidence>
<feature type="transmembrane region" description="Helical" evidence="6">
    <location>
        <begin position="143"/>
        <end position="166"/>
    </location>
</feature>
<proteinExistence type="inferred from homology"/>
<name>A0A9P9ILA2_9HYPO</name>
<protein>
    <submittedName>
        <fullName evidence="8">Maltose permease MAL61</fullName>
    </submittedName>
</protein>
<comment type="caution">
    <text evidence="8">The sequence shown here is derived from an EMBL/GenBank/DDBJ whole genome shotgun (WGS) entry which is preliminary data.</text>
</comment>
<feature type="transmembrane region" description="Helical" evidence="6">
    <location>
        <begin position="367"/>
        <end position="386"/>
    </location>
</feature>
<keyword evidence="5 6" id="KW-0472">Membrane</keyword>
<comment type="subcellular location">
    <subcellularLocation>
        <location evidence="1">Membrane</location>
        <topology evidence="1">Multi-pass membrane protein</topology>
    </subcellularLocation>
</comment>
<evidence type="ECO:0000256" key="6">
    <source>
        <dbReference type="SAM" id="Phobius"/>
    </source>
</evidence>
<feature type="transmembrane region" description="Helical" evidence="6">
    <location>
        <begin position="112"/>
        <end position="131"/>
    </location>
</feature>
<evidence type="ECO:0000256" key="1">
    <source>
        <dbReference type="ARBA" id="ARBA00004141"/>
    </source>
</evidence>
<evidence type="ECO:0000313" key="9">
    <source>
        <dbReference type="Proteomes" id="UP000717696"/>
    </source>
</evidence>
<evidence type="ECO:0000313" key="8">
    <source>
        <dbReference type="EMBL" id="KAH7126513.1"/>
    </source>
</evidence>
<dbReference type="InterPro" id="IPR005828">
    <property type="entry name" value="MFS_sugar_transport-like"/>
</dbReference>
<evidence type="ECO:0000256" key="4">
    <source>
        <dbReference type="ARBA" id="ARBA00022989"/>
    </source>
</evidence>
<organism evidence="8 9">
    <name type="scientific">Dactylonectria estremocensis</name>
    <dbReference type="NCBI Taxonomy" id="1079267"/>
    <lineage>
        <taxon>Eukaryota</taxon>
        <taxon>Fungi</taxon>
        <taxon>Dikarya</taxon>
        <taxon>Ascomycota</taxon>
        <taxon>Pezizomycotina</taxon>
        <taxon>Sordariomycetes</taxon>
        <taxon>Hypocreomycetidae</taxon>
        <taxon>Hypocreales</taxon>
        <taxon>Nectriaceae</taxon>
        <taxon>Dactylonectria</taxon>
    </lineage>
</organism>
<keyword evidence="4 6" id="KW-1133">Transmembrane helix</keyword>
<dbReference type="SUPFAM" id="SSF103473">
    <property type="entry name" value="MFS general substrate transporter"/>
    <property type="match status" value="1"/>
</dbReference>
<dbReference type="InterPro" id="IPR020846">
    <property type="entry name" value="MFS_dom"/>
</dbReference>
<dbReference type="InterPro" id="IPR036259">
    <property type="entry name" value="MFS_trans_sf"/>
</dbReference>
<dbReference type="PANTHER" id="PTHR48022:SF41">
    <property type="entry name" value="MAJOR FACILITATOR SUPERFAMILY (MFS) PROFILE DOMAIN-CONTAINING PROTEIN"/>
    <property type="match status" value="1"/>
</dbReference>
<comment type="similarity">
    <text evidence="2">Belongs to the major facilitator superfamily. Sugar transporter (TC 2.A.1.1) family.</text>
</comment>
<feature type="transmembrane region" description="Helical" evidence="6">
    <location>
        <begin position="211"/>
        <end position="230"/>
    </location>
</feature>
<dbReference type="PROSITE" id="PS50850">
    <property type="entry name" value="MFS"/>
    <property type="match status" value="1"/>
</dbReference>
<evidence type="ECO:0000259" key="7">
    <source>
        <dbReference type="PROSITE" id="PS50850"/>
    </source>
</evidence>
<keyword evidence="9" id="KW-1185">Reference proteome</keyword>
<reference evidence="8" key="1">
    <citation type="journal article" date="2021" name="Nat. Commun.">
        <title>Genetic determinants of endophytism in the Arabidopsis root mycobiome.</title>
        <authorList>
            <person name="Mesny F."/>
            <person name="Miyauchi S."/>
            <person name="Thiergart T."/>
            <person name="Pickel B."/>
            <person name="Atanasova L."/>
            <person name="Karlsson M."/>
            <person name="Huettel B."/>
            <person name="Barry K.W."/>
            <person name="Haridas S."/>
            <person name="Chen C."/>
            <person name="Bauer D."/>
            <person name="Andreopoulos W."/>
            <person name="Pangilinan J."/>
            <person name="LaButti K."/>
            <person name="Riley R."/>
            <person name="Lipzen A."/>
            <person name="Clum A."/>
            <person name="Drula E."/>
            <person name="Henrissat B."/>
            <person name="Kohler A."/>
            <person name="Grigoriev I.V."/>
            <person name="Martin F.M."/>
            <person name="Hacquard S."/>
        </authorList>
    </citation>
    <scope>NUCLEOTIDE SEQUENCE</scope>
    <source>
        <strain evidence="8">MPI-CAGE-AT-0021</strain>
    </source>
</reference>
<feature type="domain" description="Major facilitator superfamily (MFS) profile" evidence="7">
    <location>
        <begin position="37"/>
        <end position="462"/>
    </location>
</feature>
<accession>A0A9P9ILA2</accession>
<dbReference type="GO" id="GO:0005351">
    <property type="term" value="F:carbohydrate:proton symporter activity"/>
    <property type="evidence" value="ECO:0007669"/>
    <property type="project" value="TreeGrafter"/>
</dbReference>
<dbReference type="InterPro" id="IPR050360">
    <property type="entry name" value="MFS_Sugar_Transporters"/>
</dbReference>
<evidence type="ECO:0000256" key="3">
    <source>
        <dbReference type="ARBA" id="ARBA00022692"/>
    </source>
</evidence>
<feature type="transmembrane region" description="Helical" evidence="6">
    <location>
        <begin position="34"/>
        <end position="64"/>
    </location>
</feature>
<dbReference type="PANTHER" id="PTHR48022">
    <property type="entry name" value="PLASTIDIC GLUCOSE TRANSPORTER 4"/>
    <property type="match status" value="1"/>
</dbReference>
<feature type="transmembrane region" description="Helical" evidence="6">
    <location>
        <begin position="439"/>
        <end position="456"/>
    </location>
</feature>
<dbReference type="Gene3D" id="1.20.1250.20">
    <property type="entry name" value="MFS general substrate transporter like domains"/>
    <property type="match status" value="1"/>
</dbReference>
<dbReference type="PROSITE" id="PS00217">
    <property type="entry name" value="SUGAR_TRANSPORT_2"/>
    <property type="match status" value="1"/>
</dbReference>
<dbReference type="AlphaFoldDB" id="A0A9P9ILA2"/>
<sequence length="509" mass="56018">MPHDTQDEMGPTPDNALNEGSQSIWNMLVEKKRLIGYILFTTIAPVMFGFDNIIVGVVTSMPFFQVTFGQPSGESFILPAMWLGLWNAFVQIGIMAGAAANSVFIDKFGRRLGFILGGVIGTAAVGAIYAADDMESLSGKRGVFLLGKTILGVSLGVLLSTSQTYVSEVAPTRLRGPLLASYSFFMAIGQIIAITLIFKRIAIFNVQAFKVPFAAQWAFTGLAIVSGLVIPESPLFHLRRGDVSNAKKSFVRLNPGRDHDSQFAILQAAYLHEVEAEQVNGHEPSIKDCFKGTDLRRTRIILAGMSPVLSLTMSQIGVSLVLIANVISWYTMTRFGRRFIMLASTAVVGALWLSTGIAGFFESTVALWYIGVCIMVIGFCLQSGVGSAWPVVSAETSSMRLRTQSQAIAWVSNAFFSWLFNFFVPYLFDTDQADLGGKIGFFFSGLCCFGFLIIWFEIPEMKNRTYTELDELFANKVVTRKFQSYVCDSGHAIAEIVIDLDKQRIEHKE</sequence>
<feature type="transmembrane region" description="Helical" evidence="6">
    <location>
        <begin position="339"/>
        <end position="361"/>
    </location>
</feature>
<dbReference type="OrthoDB" id="6612291at2759"/>
<dbReference type="InterPro" id="IPR005829">
    <property type="entry name" value="Sugar_transporter_CS"/>
</dbReference>
<gene>
    <name evidence="8" type="ORF">B0J13DRAFT_646615</name>
</gene>
<dbReference type="GO" id="GO:0016020">
    <property type="term" value="C:membrane"/>
    <property type="evidence" value="ECO:0007669"/>
    <property type="project" value="UniProtKB-SubCell"/>
</dbReference>
<dbReference type="Pfam" id="PF00083">
    <property type="entry name" value="Sugar_tr"/>
    <property type="match status" value="1"/>
</dbReference>
<feature type="transmembrane region" description="Helical" evidence="6">
    <location>
        <begin position="76"/>
        <end position="100"/>
    </location>
</feature>
<dbReference type="Proteomes" id="UP000717696">
    <property type="component" value="Unassembled WGS sequence"/>
</dbReference>
<keyword evidence="3 6" id="KW-0812">Transmembrane</keyword>
<evidence type="ECO:0000256" key="5">
    <source>
        <dbReference type="ARBA" id="ARBA00023136"/>
    </source>
</evidence>
<feature type="transmembrane region" description="Helical" evidence="6">
    <location>
        <begin position="178"/>
        <end position="199"/>
    </location>
</feature>